<gene>
    <name evidence="1" type="ORF">GTPT_0893</name>
</gene>
<dbReference type="AlphaFoldDB" id="A0A085JKF8"/>
<dbReference type="Proteomes" id="UP000028602">
    <property type="component" value="Unassembled WGS sequence"/>
</dbReference>
<protein>
    <submittedName>
        <fullName evidence="1">Uncharacterized protein</fullName>
    </submittedName>
</protein>
<dbReference type="EMBL" id="JMPR01000018">
    <property type="protein sequence ID" value="KFD20954.1"/>
    <property type="molecule type" value="Genomic_DNA"/>
</dbReference>
<evidence type="ECO:0000313" key="1">
    <source>
        <dbReference type="EMBL" id="KFD20954.1"/>
    </source>
</evidence>
<evidence type="ECO:0000313" key="2">
    <source>
        <dbReference type="Proteomes" id="UP000028602"/>
    </source>
</evidence>
<organism evidence="1 2">
    <name type="scientific">Tatumella ptyseos ATCC 33301</name>
    <dbReference type="NCBI Taxonomy" id="1005995"/>
    <lineage>
        <taxon>Bacteria</taxon>
        <taxon>Pseudomonadati</taxon>
        <taxon>Pseudomonadota</taxon>
        <taxon>Gammaproteobacteria</taxon>
        <taxon>Enterobacterales</taxon>
        <taxon>Erwiniaceae</taxon>
        <taxon>Tatumella</taxon>
    </lineage>
</organism>
<name>A0A085JKF8_9GAMM</name>
<proteinExistence type="predicted"/>
<accession>A0A085JKF8</accession>
<keyword evidence="2" id="KW-1185">Reference proteome</keyword>
<comment type="caution">
    <text evidence="1">The sequence shown here is derived from an EMBL/GenBank/DDBJ whole genome shotgun (WGS) entry which is preliminary data.</text>
</comment>
<sequence length="78" mass="8372">MAGALMLILYGGGRRATFAACRLPLLRGPGGSFAVTPELPFFYAIVAHAFVPFFSPSCHSRVMTGAVLPDDMKKNARK</sequence>
<dbReference type="RefSeq" id="WP_156022677.1">
    <property type="nucleotide sequence ID" value="NZ_ATMJ01000008.1"/>
</dbReference>
<reference evidence="1 2" key="1">
    <citation type="submission" date="2014-05" db="EMBL/GenBank/DDBJ databases">
        <title>ATOL: Assembling a taxonomically balanced genome-scale reconstruction of the evolutionary history of the Enterobacteriaceae.</title>
        <authorList>
            <person name="Plunkett G.III."/>
            <person name="Neeno-Eckwall E.C."/>
            <person name="Glasner J.D."/>
            <person name="Perna N.T."/>
        </authorList>
    </citation>
    <scope>NUCLEOTIDE SEQUENCE [LARGE SCALE GENOMIC DNA]</scope>
    <source>
        <strain evidence="1 2">ATCC 33301</strain>
    </source>
</reference>